<accession>A0A9P6EU16</accession>
<evidence type="ECO:0000313" key="4">
    <source>
        <dbReference type="Proteomes" id="UP000807306"/>
    </source>
</evidence>
<dbReference type="OrthoDB" id="2567806at2759"/>
<feature type="domain" description="Ribosome maturation protein SDO1/SBDS N-terminal" evidence="2">
    <location>
        <begin position="6"/>
        <end position="95"/>
    </location>
</feature>
<keyword evidence="4" id="KW-1185">Reference proteome</keyword>
<dbReference type="InterPro" id="IPR019783">
    <property type="entry name" value="SDO1/SBDS_N"/>
</dbReference>
<protein>
    <submittedName>
        <fullName evidence="3">DUF1960-domain-containing protein</fullName>
    </submittedName>
</protein>
<dbReference type="EMBL" id="MU157825">
    <property type="protein sequence ID" value="KAF9534669.1"/>
    <property type="molecule type" value="Genomic_DNA"/>
</dbReference>
<dbReference type="AlphaFoldDB" id="A0A9P6EU16"/>
<name>A0A9P6EU16_9AGAR</name>
<sequence>MPATLTKVLYKVNSQSTDEYTIIVDPEQYKKWKDGGTTIPLSEVVDSFKIFHSIQGSQGILRTPSQQQLDTDFGFHKDVDVVEHILKNGKEQSGEGIKSGAGSLNLSRSSAVADTRGKSLSGI</sequence>
<evidence type="ECO:0000313" key="3">
    <source>
        <dbReference type="EMBL" id="KAF9534669.1"/>
    </source>
</evidence>
<organism evidence="3 4">
    <name type="scientific">Crepidotus variabilis</name>
    <dbReference type="NCBI Taxonomy" id="179855"/>
    <lineage>
        <taxon>Eukaryota</taxon>
        <taxon>Fungi</taxon>
        <taxon>Dikarya</taxon>
        <taxon>Basidiomycota</taxon>
        <taxon>Agaricomycotina</taxon>
        <taxon>Agaricomycetes</taxon>
        <taxon>Agaricomycetidae</taxon>
        <taxon>Agaricales</taxon>
        <taxon>Agaricineae</taxon>
        <taxon>Crepidotaceae</taxon>
        <taxon>Crepidotus</taxon>
    </lineage>
</organism>
<dbReference type="Proteomes" id="UP000807306">
    <property type="component" value="Unassembled WGS sequence"/>
</dbReference>
<dbReference type="SUPFAM" id="SSF89895">
    <property type="entry name" value="FYSH domain"/>
    <property type="match status" value="1"/>
</dbReference>
<reference evidence="3" key="1">
    <citation type="submission" date="2020-11" db="EMBL/GenBank/DDBJ databases">
        <authorList>
            <consortium name="DOE Joint Genome Institute"/>
            <person name="Ahrendt S."/>
            <person name="Riley R."/>
            <person name="Andreopoulos W."/>
            <person name="Labutti K."/>
            <person name="Pangilinan J."/>
            <person name="Ruiz-Duenas F.J."/>
            <person name="Barrasa J.M."/>
            <person name="Sanchez-Garcia M."/>
            <person name="Camarero S."/>
            <person name="Miyauchi S."/>
            <person name="Serrano A."/>
            <person name="Linde D."/>
            <person name="Babiker R."/>
            <person name="Drula E."/>
            <person name="Ayuso-Fernandez I."/>
            <person name="Pacheco R."/>
            <person name="Padilla G."/>
            <person name="Ferreira P."/>
            <person name="Barriuso J."/>
            <person name="Kellner H."/>
            <person name="Castanera R."/>
            <person name="Alfaro M."/>
            <person name="Ramirez L."/>
            <person name="Pisabarro A.G."/>
            <person name="Kuo A."/>
            <person name="Tritt A."/>
            <person name="Lipzen A."/>
            <person name="He G."/>
            <person name="Yan M."/>
            <person name="Ng V."/>
            <person name="Cullen D."/>
            <person name="Martin F."/>
            <person name="Rosso M.-N."/>
            <person name="Henrissat B."/>
            <person name="Hibbett D."/>
            <person name="Martinez A.T."/>
            <person name="Grigoriev I.V."/>
        </authorList>
    </citation>
    <scope>NUCLEOTIDE SEQUENCE</scope>
    <source>
        <strain evidence="3">CBS 506.95</strain>
    </source>
</reference>
<feature type="compositionally biased region" description="Polar residues" evidence="1">
    <location>
        <begin position="102"/>
        <end position="112"/>
    </location>
</feature>
<comment type="caution">
    <text evidence="3">The sequence shown here is derived from an EMBL/GenBank/DDBJ whole genome shotgun (WGS) entry which is preliminary data.</text>
</comment>
<dbReference type="Pfam" id="PF01172">
    <property type="entry name" value="SBDS_N"/>
    <property type="match status" value="1"/>
</dbReference>
<dbReference type="Gene3D" id="3.30.1250.10">
    <property type="entry name" value="Ribosome maturation protein SBDS, N-terminal domain"/>
    <property type="match status" value="1"/>
</dbReference>
<proteinExistence type="predicted"/>
<feature type="region of interest" description="Disordered" evidence="1">
    <location>
        <begin position="90"/>
        <end position="123"/>
    </location>
</feature>
<dbReference type="InterPro" id="IPR036786">
    <property type="entry name" value="Ribosome_mat_SBDS_N_sf"/>
</dbReference>
<gene>
    <name evidence="3" type="ORF">CPB83DRAFT_842718</name>
</gene>
<evidence type="ECO:0000259" key="2">
    <source>
        <dbReference type="Pfam" id="PF01172"/>
    </source>
</evidence>
<evidence type="ECO:0000256" key="1">
    <source>
        <dbReference type="SAM" id="MobiDB-lite"/>
    </source>
</evidence>